<reference evidence="1 2" key="1">
    <citation type="submission" date="2012-09" db="EMBL/GenBank/DDBJ databases">
        <title>Genome Sequence of Bacillus sp. DW5-4.</title>
        <authorList>
            <person name="Lai Q."/>
            <person name="Liu Y."/>
            <person name="Shao Z."/>
        </authorList>
    </citation>
    <scope>NUCLEOTIDE SEQUENCE [LARGE SCALE GENOMIC DNA]</scope>
    <source>
        <strain evidence="1 2">DW5-4</strain>
    </source>
</reference>
<evidence type="ECO:0000313" key="2">
    <source>
        <dbReference type="Proteomes" id="UP000028091"/>
    </source>
</evidence>
<dbReference type="RefSeq" id="WP_034323063.1">
    <property type="nucleotide sequence ID" value="NZ_JAVIKA010000006.1"/>
</dbReference>
<proteinExistence type="predicted"/>
<protein>
    <recommendedName>
        <fullName evidence="3">WVELL protein</fullName>
    </recommendedName>
</protein>
<evidence type="ECO:0000313" key="1">
    <source>
        <dbReference type="EMBL" id="KEP25810.1"/>
    </source>
</evidence>
<gene>
    <name evidence="1" type="ORF">BA70_05500</name>
</gene>
<sequence>MEQYFERLTEQLMEKNNMLTYEEARTWVELLWSDFETTYAKAGRKYKGQETTERIVQEWIESYGAQLHLFQNKQSKANEHLQNNNKGLLH</sequence>
<dbReference type="AlphaFoldDB" id="A0A081L984"/>
<evidence type="ECO:0008006" key="3">
    <source>
        <dbReference type="Google" id="ProtNLM"/>
    </source>
</evidence>
<keyword evidence="2" id="KW-1185">Reference proteome</keyword>
<dbReference type="EMBL" id="JOTP01000016">
    <property type="protein sequence ID" value="KEP25810.1"/>
    <property type="molecule type" value="Genomic_DNA"/>
</dbReference>
<dbReference type="InterPro" id="IPR026952">
    <property type="entry name" value="WVELL"/>
</dbReference>
<name>A0A081L984_9BACI</name>
<accession>A0A081L984</accession>
<dbReference type="OrthoDB" id="2361637at2"/>
<dbReference type="Proteomes" id="UP000028091">
    <property type="component" value="Unassembled WGS sequence"/>
</dbReference>
<dbReference type="eggNOG" id="ENOG50330II">
    <property type="taxonomic scope" value="Bacteria"/>
</dbReference>
<dbReference type="Pfam" id="PF14043">
    <property type="entry name" value="WVELL"/>
    <property type="match status" value="1"/>
</dbReference>
<comment type="caution">
    <text evidence="1">The sequence shown here is derived from an EMBL/GenBank/DDBJ whole genome shotgun (WGS) entry which is preliminary data.</text>
</comment>
<organism evidence="1 2">
    <name type="scientific">Bacillus zhangzhouensis</name>
    <dbReference type="NCBI Taxonomy" id="1178540"/>
    <lineage>
        <taxon>Bacteria</taxon>
        <taxon>Bacillati</taxon>
        <taxon>Bacillota</taxon>
        <taxon>Bacilli</taxon>
        <taxon>Bacillales</taxon>
        <taxon>Bacillaceae</taxon>
        <taxon>Bacillus</taxon>
    </lineage>
</organism>